<dbReference type="EMBL" id="BAAAZX010000005">
    <property type="protein sequence ID" value="GAA3988290.1"/>
    <property type="molecule type" value="Genomic_DNA"/>
</dbReference>
<accession>A0ABP7QV40</accession>
<name>A0ABP7QV40_9ACTN</name>
<proteinExistence type="predicted"/>
<keyword evidence="2" id="KW-1185">Reference proteome</keyword>
<dbReference type="Proteomes" id="UP001500456">
    <property type="component" value="Unassembled WGS sequence"/>
</dbReference>
<evidence type="ECO:0000313" key="2">
    <source>
        <dbReference type="Proteomes" id="UP001500456"/>
    </source>
</evidence>
<protein>
    <submittedName>
        <fullName evidence="1">Uncharacterized protein</fullName>
    </submittedName>
</protein>
<reference evidence="2" key="1">
    <citation type="journal article" date="2019" name="Int. J. Syst. Evol. Microbiol.">
        <title>The Global Catalogue of Microorganisms (GCM) 10K type strain sequencing project: providing services to taxonomists for standard genome sequencing and annotation.</title>
        <authorList>
            <consortium name="The Broad Institute Genomics Platform"/>
            <consortium name="The Broad Institute Genome Sequencing Center for Infectious Disease"/>
            <person name="Wu L."/>
            <person name="Ma J."/>
        </authorList>
    </citation>
    <scope>NUCLEOTIDE SEQUENCE [LARGE SCALE GENOMIC DNA]</scope>
    <source>
        <strain evidence="2">JCM 16924</strain>
    </source>
</reference>
<gene>
    <name evidence="1" type="ORF">GCM10022232_22100</name>
</gene>
<sequence length="110" mass="12390">MHDLIRRTLEWLRLFFAPGTGKRRRPRRHSCPHLHLTAVHHPAAPLPPHRSSYGLATPLDGTDSALVRPYLTAHEQEAVLQHHRRLALVLAADFGIDLDRHLIGAQEVAA</sequence>
<dbReference type="RefSeq" id="WP_345562899.1">
    <property type="nucleotide sequence ID" value="NZ_BAAAZX010000005.1"/>
</dbReference>
<comment type="caution">
    <text evidence="1">The sequence shown here is derived from an EMBL/GenBank/DDBJ whole genome shotgun (WGS) entry which is preliminary data.</text>
</comment>
<organism evidence="1 2">
    <name type="scientific">Streptomyces plumbiresistens</name>
    <dbReference type="NCBI Taxonomy" id="511811"/>
    <lineage>
        <taxon>Bacteria</taxon>
        <taxon>Bacillati</taxon>
        <taxon>Actinomycetota</taxon>
        <taxon>Actinomycetes</taxon>
        <taxon>Kitasatosporales</taxon>
        <taxon>Streptomycetaceae</taxon>
        <taxon>Streptomyces</taxon>
    </lineage>
</organism>
<evidence type="ECO:0000313" key="1">
    <source>
        <dbReference type="EMBL" id="GAA3988290.1"/>
    </source>
</evidence>